<keyword evidence="12" id="KW-1133">Transmembrane helix</keyword>
<name>A0A8D2ZPH8_SCOMX</name>
<evidence type="ECO:0000256" key="1">
    <source>
        <dbReference type="ARBA" id="ARBA00004541"/>
    </source>
</evidence>
<feature type="compositionally biased region" description="Pro residues" evidence="11">
    <location>
        <begin position="995"/>
        <end position="1011"/>
    </location>
</feature>
<evidence type="ECO:0000256" key="12">
    <source>
        <dbReference type="SAM" id="Phobius"/>
    </source>
</evidence>
<dbReference type="Pfam" id="PF00135">
    <property type="entry name" value="COesterase"/>
    <property type="match status" value="1"/>
</dbReference>
<reference evidence="14" key="2">
    <citation type="submission" date="2025-08" db="UniProtKB">
        <authorList>
            <consortium name="Ensembl"/>
        </authorList>
    </citation>
    <scope>IDENTIFICATION</scope>
</reference>
<dbReference type="PANTHER" id="PTHR47219">
    <property type="entry name" value="RAB GTPASE-ACTIVATING PROTEIN 1-LIKE"/>
    <property type="match status" value="1"/>
</dbReference>
<dbReference type="Gene3D" id="1.10.10.750">
    <property type="entry name" value="Ypt/Rab-GAP domain of gyp1p, domain 1"/>
    <property type="match status" value="1"/>
</dbReference>
<evidence type="ECO:0000256" key="9">
    <source>
        <dbReference type="ARBA" id="ARBA00064037"/>
    </source>
</evidence>
<feature type="region of interest" description="Disordered" evidence="11">
    <location>
        <begin position="956"/>
        <end position="1108"/>
    </location>
</feature>
<dbReference type="FunFam" id="1.10.8.270:FF:000010">
    <property type="entry name" value="Putative USP6 N-terminal-like protein"/>
    <property type="match status" value="1"/>
</dbReference>
<evidence type="ECO:0000256" key="3">
    <source>
        <dbReference type="ARBA" id="ARBA00022468"/>
    </source>
</evidence>
<evidence type="ECO:0000313" key="15">
    <source>
        <dbReference type="Proteomes" id="UP000694558"/>
    </source>
</evidence>
<dbReference type="FunFam" id="1.10.472.80:FF:000019">
    <property type="entry name" value="USP6 N-terminal like"/>
    <property type="match status" value="1"/>
</dbReference>
<evidence type="ECO:0000256" key="2">
    <source>
        <dbReference type="ARBA" id="ARBA00004555"/>
    </source>
</evidence>
<evidence type="ECO:0000256" key="4">
    <source>
        <dbReference type="ARBA" id="ARBA00022553"/>
    </source>
</evidence>
<dbReference type="FunFam" id="1.10.10.750:FF:000001">
    <property type="entry name" value="TBC1 domain family member 10A"/>
    <property type="match status" value="1"/>
</dbReference>
<keyword evidence="7" id="KW-0968">Cytoplasmic vesicle</keyword>
<dbReference type="InterPro" id="IPR002018">
    <property type="entry name" value="CarbesteraseB"/>
</dbReference>
<evidence type="ECO:0000313" key="14">
    <source>
        <dbReference type="Ensembl" id="ENSSMAP00000005523.2"/>
    </source>
</evidence>
<evidence type="ECO:0000256" key="6">
    <source>
        <dbReference type="ARBA" id="ARBA00023034"/>
    </source>
</evidence>
<keyword evidence="3" id="KW-0343">GTPase activation</keyword>
<evidence type="ECO:0000256" key="5">
    <source>
        <dbReference type="ARBA" id="ARBA00022990"/>
    </source>
</evidence>
<keyword evidence="4" id="KW-0597">Phosphoprotein</keyword>
<dbReference type="PROSITE" id="PS50086">
    <property type="entry name" value="TBC_RABGAP"/>
    <property type="match status" value="1"/>
</dbReference>
<dbReference type="PANTHER" id="PTHR47219:SF25">
    <property type="entry name" value="RAB-GAP TBC DOMAIN-CONTAINING PROTEIN"/>
    <property type="match status" value="1"/>
</dbReference>
<dbReference type="GO" id="GO:0031267">
    <property type="term" value="F:small GTPase binding"/>
    <property type="evidence" value="ECO:0007669"/>
    <property type="project" value="TreeGrafter"/>
</dbReference>
<dbReference type="Gene3D" id="1.10.472.80">
    <property type="entry name" value="Ypt/Rab-GAP domain of gyp1p, domain 3"/>
    <property type="match status" value="1"/>
</dbReference>
<evidence type="ECO:0000256" key="7">
    <source>
        <dbReference type="ARBA" id="ARBA00023329"/>
    </source>
</evidence>
<feature type="domain" description="Rab-GAP TBC" evidence="13">
    <location>
        <begin position="649"/>
        <end position="841"/>
    </location>
</feature>
<dbReference type="InterPro" id="IPR029058">
    <property type="entry name" value="AB_hydrolase_fold"/>
</dbReference>
<reference evidence="14" key="1">
    <citation type="submission" date="2023-05" db="EMBL/GenBank/DDBJ databases">
        <title>High-quality long-read genome of Scophthalmus maximus.</title>
        <authorList>
            <person name="Lien S."/>
            <person name="Martinez P."/>
        </authorList>
    </citation>
    <scope>NUCLEOTIDE SEQUENCE [LARGE SCALE GENOMIC DNA]</scope>
</reference>
<dbReference type="Pfam" id="PF00566">
    <property type="entry name" value="RabGAP-TBC"/>
    <property type="match status" value="1"/>
</dbReference>
<evidence type="ECO:0000256" key="10">
    <source>
        <dbReference type="ARBA" id="ARBA00070172"/>
    </source>
</evidence>
<evidence type="ECO:0000256" key="8">
    <source>
        <dbReference type="ARBA" id="ARBA00059926"/>
    </source>
</evidence>
<dbReference type="SMART" id="SM00164">
    <property type="entry name" value="TBC"/>
    <property type="match status" value="1"/>
</dbReference>
<dbReference type="GO" id="GO:0005096">
    <property type="term" value="F:GTPase activator activity"/>
    <property type="evidence" value="ECO:0007669"/>
    <property type="project" value="UniProtKB-KW"/>
</dbReference>
<feature type="compositionally biased region" description="Polar residues" evidence="11">
    <location>
        <begin position="956"/>
        <end position="965"/>
    </location>
</feature>
<dbReference type="SUPFAM" id="SSF53474">
    <property type="entry name" value="alpha/beta-Hydrolases"/>
    <property type="match status" value="1"/>
</dbReference>
<dbReference type="Ensembl" id="ENSSMAT00000005599.2">
    <property type="protein sequence ID" value="ENSSMAP00000005523.2"/>
    <property type="gene ID" value="ENSSMAG00000003415.2"/>
</dbReference>
<dbReference type="GO" id="GO:0031410">
    <property type="term" value="C:cytoplasmic vesicle"/>
    <property type="evidence" value="ECO:0007669"/>
    <property type="project" value="UniProtKB-SubCell"/>
</dbReference>
<dbReference type="Gene3D" id="3.40.50.1820">
    <property type="entry name" value="alpha/beta hydrolase"/>
    <property type="match status" value="1"/>
</dbReference>
<keyword evidence="12" id="KW-0812">Transmembrane</keyword>
<dbReference type="Gene3D" id="1.10.8.270">
    <property type="entry name" value="putative rabgap domain of human tbc1 domain family member 14 like domains"/>
    <property type="match status" value="1"/>
</dbReference>
<dbReference type="GeneTree" id="ENSGT00940000165402"/>
<gene>
    <name evidence="14" type="primary">si:ch211-71n6.4</name>
</gene>
<dbReference type="SUPFAM" id="SSF47923">
    <property type="entry name" value="Ypt/Rab-GAP domain of gyp1p"/>
    <property type="match status" value="2"/>
</dbReference>
<accession>A0A8D2ZPH8</accession>
<feature type="transmembrane region" description="Helical" evidence="12">
    <location>
        <begin position="45"/>
        <end position="65"/>
    </location>
</feature>
<dbReference type="InterPro" id="IPR000195">
    <property type="entry name" value="Rab-GAP-TBC_dom"/>
</dbReference>
<dbReference type="Proteomes" id="UP000694558">
    <property type="component" value="Chromosome 5"/>
</dbReference>
<dbReference type="GO" id="GO:0005794">
    <property type="term" value="C:Golgi apparatus"/>
    <property type="evidence" value="ECO:0007669"/>
    <property type="project" value="UniProtKB-SubCell"/>
</dbReference>
<keyword evidence="6" id="KW-0333">Golgi apparatus</keyword>
<evidence type="ECO:0000259" key="13">
    <source>
        <dbReference type="PROSITE" id="PS50086"/>
    </source>
</evidence>
<comment type="subunit">
    <text evidence="9">Interacts with EPS8.</text>
</comment>
<dbReference type="InterPro" id="IPR050302">
    <property type="entry name" value="Rab_GAP_TBC_domain"/>
</dbReference>
<keyword evidence="5" id="KW-0007">Acetylation</keyword>
<proteinExistence type="predicted"/>
<dbReference type="AlphaFoldDB" id="A0A8D2ZPH8"/>
<organism evidence="14 15">
    <name type="scientific">Scophthalmus maximus</name>
    <name type="common">Turbot</name>
    <name type="synonym">Psetta maxima</name>
    <dbReference type="NCBI Taxonomy" id="52904"/>
    <lineage>
        <taxon>Eukaryota</taxon>
        <taxon>Metazoa</taxon>
        <taxon>Chordata</taxon>
        <taxon>Craniata</taxon>
        <taxon>Vertebrata</taxon>
        <taxon>Euteleostomi</taxon>
        <taxon>Actinopterygii</taxon>
        <taxon>Neopterygii</taxon>
        <taxon>Teleostei</taxon>
        <taxon>Neoteleostei</taxon>
        <taxon>Acanthomorphata</taxon>
        <taxon>Carangaria</taxon>
        <taxon>Pleuronectiformes</taxon>
        <taxon>Pleuronectoidei</taxon>
        <taxon>Scophthalmidae</taxon>
        <taxon>Scophthalmus</taxon>
    </lineage>
</organism>
<comment type="subcellular location">
    <subcellularLocation>
        <location evidence="1">Cytoplasmic vesicle</location>
    </subcellularLocation>
    <subcellularLocation>
        <location evidence="2">Golgi apparatus</location>
    </subcellularLocation>
</comment>
<keyword evidence="12" id="KW-0472">Membrane</keyword>
<evidence type="ECO:0000256" key="11">
    <source>
        <dbReference type="SAM" id="MobiDB-lite"/>
    </source>
</evidence>
<comment type="function">
    <text evidence="8">Acts as a GTPase-activating protein for RAB5A and RAB43. Involved in receptor trafficking. In complex with EPS8 inhibits internalization of EGFR. Involved in retrograde transport from the endocytic pathway to the Golgi apparatus. Involved in the transport of Shiga toxin from early and recycling endosomes to the trans-Golgi network. Required for structural integrity of the Golgi complex.</text>
</comment>
<sequence length="1108" mass="123559">MNEDAFEVPERTEYRYLVQEEAEEEVQYVRHRHYISPFLVLSRRCIVLICLGVLGLLALATYLGYVAQTLPPGVAQVSTDCGTFRGRRKNGAYSFKGMPYAAPPLGDLRWAPPAPPPPRWSGVTDAGRFRSMCPQVRPASSAGRVLGQEDCLFVNAWTPTLRPGAALPVVVWIHGGRLLTLSGGEPGYSPTEKLAADTGVVYVSFNYRLNAFGFLALEMLREGSPTNTSGNYGLMDQIAALKWVQRNIHVFGGDPGKVTIFGQSSVAALMTSPLAKGLFHAAADMSGMFVRNVTLKRAESDNLAFVRKTSCRDVSCLRRLSVRQVLQAVPWQEFPSWAADEMTDLPTRGRFIGSVAVVDGFVLEAPPLEVWGAKKGGYSDVPFLVGTTEQEVDFSPTATNISAWTWGDYHWFVTEKLQSFSDDLAKDALELYPSSAPCPTTDRCPERSFTTMVSDIRVTCPRNQLARSAAAALNSPVYRYVVTHTPSGPVNASSAGLMPFASRFSFHRLDAVALFGGLESVLGRRLSEDDRSFTRLVTRNLVNFARTDTDMKKDIEKLIAEERADIILKYATGRQGGVEIDPWEDADYSVYKVTDRFGFMHENELPAPTAHEEKLKQLEIERAEKWLKMVKKWDKYKSSDRMVKRVYKGIPLQLRGRAWALMLDVERTKKENEGKYEKMKEQARLYSSEIKQIDLDINRTFRNHIMFMDRFGVKQQSLFHVLSAYSVYDTEVSYCQGMSQIAALLLMFMNEEDAFWALSQLLTNQRHGMHGFFVPGFPKLQRFQTHHDQIISKLIPKLKKHLDREQMSAGIYSTKWFLQCFIDRTPFTLTLRLWDVFILEGERLLTAMSYTVLKTHKKRLVKMSLEELREFLQERIAQTFFHSDDVIVEQLQASMTELRKMKLDLPPPGKADELPRKPLGQELPVLLAPVQSTRGKTSSASGFPRTALSLHIISHQADTISPDQSPSKDPRDLDAEEDEAPLPSPDPVIIHSRAPPTPGGSPLMGPPPYQPPGTRTDEGRDEPAPTSADDSSGAERSCGIPRTLSAPVVQASAPGSVPVQSSLSAAEEEAEDGRLVQLLQQASALCTDKNRNRDSSSAAEETPAPDVS</sequence>
<dbReference type="InterPro" id="IPR035969">
    <property type="entry name" value="Rab-GAP_TBC_sf"/>
</dbReference>
<protein>
    <recommendedName>
        <fullName evidence="10">USP6 N-terminal-like protein</fullName>
    </recommendedName>
</protein>